<dbReference type="SUPFAM" id="SSF46785">
    <property type="entry name" value="Winged helix' DNA-binding domain"/>
    <property type="match status" value="1"/>
</dbReference>
<dbReference type="GO" id="GO:0003700">
    <property type="term" value="F:DNA-binding transcription factor activity"/>
    <property type="evidence" value="ECO:0007669"/>
    <property type="project" value="InterPro"/>
</dbReference>
<name>A0A191Z2S8_9PSED</name>
<evidence type="ECO:0000256" key="3">
    <source>
        <dbReference type="ARBA" id="ARBA00023163"/>
    </source>
</evidence>
<keyword evidence="6" id="KW-1185">Reference proteome</keyword>
<proteinExistence type="predicted"/>
<accession>A0A191Z2S8</accession>
<dbReference type="RefSeq" id="WP_064680589.1">
    <property type="nucleotide sequence ID" value="NZ_CP014870.1"/>
</dbReference>
<protein>
    <submittedName>
        <fullName evidence="5">MarR family transcriptional regulator</fullName>
    </submittedName>
</protein>
<dbReference type="InterPro" id="IPR000835">
    <property type="entry name" value="HTH_MarR-typ"/>
</dbReference>
<keyword evidence="3" id="KW-0804">Transcription</keyword>
<keyword evidence="1" id="KW-0805">Transcription regulation</keyword>
<dbReference type="AlphaFoldDB" id="A0A191Z2S8"/>
<dbReference type="GO" id="GO:0006950">
    <property type="term" value="P:response to stress"/>
    <property type="evidence" value="ECO:0007669"/>
    <property type="project" value="TreeGrafter"/>
</dbReference>
<dbReference type="SMART" id="SM00347">
    <property type="entry name" value="HTH_MARR"/>
    <property type="match status" value="1"/>
</dbReference>
<dbReference type="EMBL" id="CP014870">
    <property type="protein sequence ID" value="ANJ59246.1"/>
    <property type="molecule type" value="Genomic_DNA"/>
</dbReference>
<dbReference type="PANTHER" id="PTHR33164:SF64">
    <property type="entry name" value="TRANSCRIPTIONAL REGULATOR SLYA"/>
    <property type="match status" value="1"/>
</dbReference>
<dbReference type="KEGG" id="psil:PMA3_00430"/>
<evidence type="ECO:0000313" key="5">
    <source>
        <dbReference type="EMBL" id="ANJ59246.1"/>
    </source>
</evidence>
<evidence type="ECO:0000256" key="2">
    <source>
        <dbReference type="ARBA" id="ARBA00023125"/>
    </source>
</evidence>
<evidence type="ECO:0000313" key="6">
    <source>
        <dbReference type="Proteomes" id="UP000078354"/>
    </source>
</evidence>
<dbReference type="PROSITE" id="PS50995">
    <property type="entry name" value="HTH_MARR_2"/>
    <property type="match status" value="1"/>
</dbReference>
<dbReference type="InterPro" id="IPR039422">
    <property type="entry name" value="MarR/SlyA-like"/>
</dbReference>
<dbReference type="OrthoDB" id="6002259at2"/>
<organism evidence="5 6">
    <name type="scientific">Pseudomonas silesiensis</name>
    <dbReference type="NCBI Taxonomy" id="1853130"/>
    <lineage>
        <taxon>Bacteria</taxon>
        <taxon>Pseudomonadati</taxon>
        <taxon>Pseudomonadota</taxon>
        <taxon>Gammaproteobacteria</taxon>
        <taxon>Pseudomonadales</taxon>
        <taxon>Pseudomonadaceae</taxon>
        <taxon>Pseudomonas</taxon>
    </lineage>
</organism>
<gene>
    <name evidence="5" type="ORF">PMA3_00430</name>
</gene>
<evidence type="ECO:0000256" key="1">
    <source>
        <dbReference type="ARBA" id="ARBA00023015"/>
    </source>
</evidence>
<dbReference type="Gene3D" id="1.10.10.10">
    <property type="entry name" value="Winged helix-like DNA-binding domain superfamily/Winged helix DNA-binding domain"/>
    <property type="match status" value="1"/>
</dbReference>
<feature type="domain" description="HTH marR-type" evidence="4">
    <location>
        <begin position="1"/>
        <end position="133"/>
    </location>
</feature>
<dbReference type="Pfam" id="PF12802">
    <property type="entry name" value="MarR_2"/>
    <property type="match status" value="1"/>
</dbReference>
<reference evidence="5 6" key="1">
    <citation type="journal article" date="2018" name="Syst. Appl. Microbiol.">
        <title>Pseudomonas silesiensis sp. nov. strain A3T isolated from a biological pesticide sewage treatment plant and analysis of the complete genome sequence.</title>
        <authorList>
            <person name="Kaminski M.A."/>
            <person name="Furmanczyk E.M."/>
            <person name="Sobczak A."/>
            <person name="Dziembowski A."/>
            <person name="Lipinski L."/>
        </authorList>
    </citation>
    <scope>NUCLEOTIDE SEQUENCE [LARGE SCALE GENOMIC DNA]</scope>
    <source>
        <strain evidence="5 6">A3</strain>
    </source>
</reference>
<evidence type="ECO:0000259" key="4">
    <source>
        <dbReference type="PROSITE" id="PS50995"/>
    </source>
</evidence>
<dbReference type="PRINTS" id="PR00598">
    <property type="entry name" value="HTHMARR"/>
</dbReference>
<dbReference type="Proteomes" id="UP000078354">
    <property type="component" value="Chromosome"/>
</dbReference>
<dbReference type="InterPro" id="IPR036390">
    <property type="entry name" value="WH_DNA-bd_sf"/>
</dbReference>
<keyword evidence="2" id="KW-0238">DNA-binding</keyword>
<dbReference type="GO" id="GO:0003677">
    <property type="term" value="F:DNA binding"/>
    <property type="evidence" value="ECO:0007669"/>
    <property type="project" value="UniProtKB-KW"/>
</dbReference>
<dbReference type="PANTHER" id="PTHR33164">
    <property type="entry name" value="TRANSCRIPTIONAL REGULATOR, MARR FAMILY"/>
    <property type="match status" value="1"/>
</dbReference>
<dbReference type="STRING" id="1853130.PMA3_00430"/>
<dbReference type="InterPro" id="IPR036388">
    <property type="entry name" value="WH-like_DNA-bd_sf"/>
</dbReference>
<sequence>MNISSSMVLAARHWRKICQTTLINYGISEACAVPLLMIGRLGEGVRQVTVAQAAGMESPSLVRLLDQLCQDGYVCRTADVHDRRAKCLSLTATGRELVQAVEIELVRLRHEVLEGIAQSDLEAALRVLRAFELANHSPVVNP</sequence>